<evidence type="ECO:0000313" key="1">
    <source>
        <dbReference type="WBParaSite" id="MCU_001296-RA"/>
    </source>
</evidence>
<proteinExistence type="predicted"/>
<organism evidence="1">
    <name type="scientific">Mesocestoides corti</name>
    <name type="common">Flatworm</name>
    <dbReference type="NCBI Taxonomy" id="53468"/>
    <lineage>
        <taxon>Eukaryota</taxon>
        <taxon>Metazoa</taxon>
        <taxon>Spiralia</taxon>
        <taxon>Lophotrochozoa</taxon>
        <taxon>Platyhelminthes</taxon>
        <taxon>Cestoda</taxon>
        <taxon>Eucestoda</taxon>
        <taxon>Cyclophyllidea</taxon>
        <taxon>Mesocestoididae</taxon>
        <taxon>Mesocestoides</taxon>
    </lineage>
</organism>
<reference evidence="1" key="1">
    <citation type="submission" date="2019-11" db="UniProtKB">
        <authorList>
            <consortium name="WormBaseParasite"/>
        </authorList>
    </citation>
    <scope>IDENTIFICATION</scope>
</reference>
<accession>A0A5K3EKU9</accession>
<protein>
    <submittedName>
        <fullName evidence="1">Uncharacterized protein</fullName>
    </submittedName>
</protein>
<dbReference type="WBParaSite" id="MCU_001296-RA">
    <property type="protein sequence ID" value="MCU_001296-RA"/>
    <property type="gene ID" value="MCU_001296"/>
</dbReference>
<sequence length="99" mass="11200">MPCLSSIQWLAGKEGSQPEKDMDEKQYIMNGVAIVGSGILQWRRIRVQTCWTTWPKPILCLSAFQWHAREISSQPEKDTTEVQYIMSGVPSVEDTDKGA</sequence>
<dbReference type="AlphaFoldDB" id="A0A5K3EKU9"/>
<name>A0A5K3EKU9_MESCO</name>